<dbReference type="SUPFAM" id="SSF53448">
    <property type="entry name" value="Nucleotide-diphospho-sugar transferases"/>
    <property type="match status" value="1"/>
</dbReference>
<feature type="transmembrane region" description="Helical" evidence="4">
    <location>
        <begin position="6"/>
        <end position="28"/>
    </location>
</feature>
<dbReference type="PANTHER" id="PTHR43630:SF1">
    <property type="entry name" value="POLY-BETA-1,6-N-ACETYL-D-GLUCOSAMINE SYNTHASE"/>
    <property type="match status" value="1"/>
</dbReference>
<sequence>MVLFEAILLIYFGFVASYTFFFAIAAIMGDAHRTPVLKPNVYTPKFCVLIPAYKEDTVIVNTAQRALDQSYPTAQYDVVVIADSLKSETLQQLHQLPITTVEVHFENSTKVKALNAAMAELPSTYDYGVILDADNVMEADFLQKLSVLFHSTGAKVIQGQRKPKNQQTTMAFLDGLSEAINTTIFRKGTSAVGWSSAISGSGFATAYPLLKKTMQAMDSVGGFDKELEILLLRQGHRVCYVHQLAVYDEKVGNSKSFQNQRKRWISSQYLYLTKYLGEGLEALARGRWAFVNSSILRNVPLPRLINIGLLTLCTGAAIMIHEHHQMAYWVWVAIFALNTIATFLAIPKAYYSFRMIKSILYLPSVFIRLILAFVQSKSANKKFIHTPHEV</sequence>
<name>A0A3D9L0W5_MARFU</name>
<reference evidence="5 6" key="1">
    <citation type="submission" date="2018-07" db="EMBL/GenBank/DDBJ databases">
        <title>Genomic Encyclopedia of Type Strains, Phase IV (KMG-IV): sequencing the most valuable type-strain genomes for metagenomic binning, comparative biology and taxonomic classification.</title>
        <authorList>
            <person name="Goeker M."/>
        </authorList>
    </citation>
    <scope>NUCLEOTIDE SEQUENCE [LARGE SCALE GENOMIC DNA]</scope>
    <source>
        <strain evidence="5 6">DSM 4134</strain>
    </source>
</reference>
<feature type="transmembrane region" description="Helical" evidence="4">
    <location>
        <begin position="304"/>
        <end position="320"/>
    </location>
</feature>
<dbReference type="PANTHER" id="PTHR43630">
    <property type="entry name" value="POLY-BETA-1,6-N-ACETYL-D-GLUCOSAMINE SYNTHASE"/>
    <property type="match status" value="1"/>
</dbReference>
<keyword evidence="4" id="KW-0472">Membrane</keyword>
<dbReference type="AlphaFoldDB" id="A0A3D9L0W5"/>
<dbReference type="Pfam" id="PF13641">
    <property type="entry name" value="Glyco_tranf_2_3"/>
    <property type="match status" value="1"/>
</dbReference>
<keyword evidence="3 5" id="KW-0808">Transferase</keyword>
<dbReference type="Proteomes" id="UP000256779">
    <property type="component" value="Unassembled WGS sequence"/>
</dbReference>
<dbReference type="EMBL" id="QREG01000013">
    <property type="protein sequence ID" value="RED97084.1"/>
    <property type="molecule type" value="Genomic_DNA"/>
</dbReference>
<feature type="transmembrane region" description="Helical" evidence="4">
    <location>
        <begin position="358"/>
        <end position="376"/>
    </location>
</feature>
<evidence type="ECO:0000256" key="1">
    <source>
        <dbReference type="ARBA" id="ARBA00006739"/>
    </source>
</evidence>
<keyword evidence="2" id="KW-0328">Glycosyltransferase</keyword>
<gene>
    <name evidence="5" type="ORF">C7460_113133</name>
</gene>
<feature type="transmembrane region" description="Helical" evidence="4">
    <location>
        <begin position="326"/>
        <end position="346"/>
    </location>
</feature>
<keyword evidence="4" id="KW-1133">Transmembrane helix</keyword>
<evidence type="ECO:0000256" key="3">
    <source>
        <dbReference type="ARBA" id="ARBA00022679"/>
    </source>
</evidence>
<dbReference type="InterPro" id="IPR029044">
    <property type="entry name" value="Nucleotide-diphossugar_trans"/>
</dbReference>
<evidence type="ECO:0000313" key="6">
    <source>
        <dbReference type="Proteomes" id="UP000256779"/>
    </source>
</evidence>
<dbReference type="GO" id="GO:0016757">
    <property type="term" value="F:glycosyltransferase activity"/>
    <property type="evidence" value="ECO:0007669"/>
    <property type="project" value="UniProtKB-KW"/>
</dbReference>
<comment type="similarity">
    <text evidence="1">Belongs to the glycosyltransferase 2 family.</text>
</comment>
<keyword evidence="6" id="KW-1185">Reference proteome</keyword>
<comment type="caution">
    <text evidence="5">The sequence shown here is derived from an EMBL/GenBank/DDBJ whole genome shotgun (WGS) entry which is preliminary data.</text>
</comment>
<accession>A0A3D9L0W5</accession>
<keyword evidence="4" id="KW-0812">Transmembrane</keyword>
<protein>
    <submittedName>
        <fullName evidence="5">Cellulose synthase/poly-beta-1,6-N-acetylglucosamine synthase-like glycosyltransferase</fullName>
    </submittedName>
</protein>
<proteinExistence type="inferred from homology"/>
<dbReference type="Gene3D" id="3.90.550.10">
    <property type="entry name" value="Spore Coat Polysaccharide Biosynthesis Protein SpsA, Chain A"/>
    <property type="match status" value="1"/>
</dbReference>
<evidence type="ECO:0000313" key="5">
    <source>
        <dbReference type="EMBL" id="RED97084.1"/>
    </source>
</evidence>
<evidence type="ECO:0000256" key="2">
    <source>
        <dbReference type="ARBA" id="ARBA00022676"/>
    </source>
</evidence>
<organism evidence="5 6">
    <name type="scientific">Marinoscillum furvescens DSM 4134</name>
    <dbReference type="NCBI Taxonomy" id="1122208"/>
    <lineage>
        <taxon>Bacteria</taxon>
        <taxon>Pseudomonadati</taxon>
        <taxon>Bacteroidota</taxon>
        <taxon>Cytophagia</taxon>
        <taxon>Cytophagales</taxon>
        <taxon>Reichenbachiellaceae</taxon>
        <taxon>Marinoscillum</taxon>
    </lineage>
</organism>
<evidence type="ECO:0000256" key="4">
    <source>
        <dbReference type="SAM" id="Phobius"/>
    </source>
</evidence>
<dbReference type="CDD" id="cd06423">
    <property type="entry name" value="CESA_like"/>
    <property type="match status" value="1"/>
</dbReference>
<dbReference type="RefSeq" id="WP_115868822.1">
    <property type="nucleotide sequence ID" value="NZ_QREG01000013.1"/>
</dbReference>